<gene>
    <name evidence="1" type="ORF">H9X83_07135</name>
</gene>
<evidence type="ECO:0000313" key="1">
    <source>
        <dbReference type="EMBL" id="MBM6877933.1"/>
    </source>
</evidence>
<keyword evidence="2" id="KW-1185">Reference proteome</keyword>
<dbReference type="Proteomes" id="UP000729290">
    <property type="component" value="Unassembled WGS sequence"/>
</dbReference>
<organism evidence="1 2">
    <name type="scientific">Anaerotignum lactatifermentans</name>
    <dbReference type="NCBI Taxonomy" id="160404"/>
    <lineage>
        <taxon>Bacteria</taxon>
        <taxon>Bacillati</taxon>
        <taxon>Bacillota</taxon>
        <taxon>Clostridia</taxon>
        <taxon>Lachnospirales</taxon>
        <taxon>Anaerotignaceae</taxon>
        <taxon>Anaerotignum</taxon>
    </lineage>
</organism>
<protein>
    <submittedName>
        <fullName evidence="1">Uncharacterized protein</fullName>
    </submittedName>
</protein>
<comment type="caution">
    <text evidence="1">The sequence shown here is derived from an EMBL/GenBank/DDBJ whole genome shotgun (WGS) entry which is preliminary data.</text>
</comment>
<name>A0ABS2GBE7_9FIRM</name>
<accession>A0ABS2GBE7</accession>
<sequence>MDWKEYLLSCHGWQDSDGNRVCFFPENLAGERSAEGIWLFLDEGLRCGGRSICVSSMEEVAQALLGCGKKELWEAVRTQWEREEKNVF</sequence>
<dbReference type="EMBL" id="JACSNV010000008">
    <property type="protein sequence ID" value="MBM6877933.1"/>
    <property type="molecule type" value="Genomic_DNA"/>
</dbReference>
<proteinExistence type="predicted"/>
<dbReference type="RefSeq" id="WP_205132764.1">
    <property type="nucleotide sequence ID" value="NZ_JACSNT010000002.1"/>
</dbReference>
<evidence type="ECO:0000313" key="2">
    <source>
        <dbReference type="Proteomes" id="UP000729290"/>
    </source>
</evidence>
<reference evidence="1 2" key="1">
    <citation type="journal article" date="2021" name="Sci. Rep.">
        <title>The distribution of antibiotic resistance genes in chicken gut microbiota commensals.</title>
        <authorList>
            <person name="Juricova H."/>
            <person name="Matiasovicova J."/>
            <person name="Kubasova T."/>
            <person name="Cejkova D."/>
            <person name="Rychlik I."/>
        </authorList>
    </citation>
    <scope>NUCLEOTIDE SEQUENCE [LARGE SCALE GENOMIC DNA]</scope>
    <source>
        <strain evidence="1 2">An431b</strain>
    </source>
</reference>